<protein>
    <submittedName>
        <fullName evidence="4">Maleylacetoacetate isomerase</fullName>
    </submittedName>
</protein>
<evidence type="ECO:0000313" key="5">
    <source>
        <dbReference type="Proteomes" id="UP001209540"/>
    </source>
</evidence>
<dbReference type="InterPro" id="IPR004045">
    <property type="entry name" value="Glutathione_S-Trfase_N"/>
</dbReference>
<accession>A0AAD5K8T7</accession>
<dbReference type="InterPro" id="IPR036282">
    <property type="entry name" value="Glutathione-S-Trfase_C_sf"/>
</dbReference>
<evidence type="ECO:0000313" key="4">
    <source>
        <dbReference type="EMBL" id="KAI9274470.1"/>
    </source>
</evidence>
<keyword evidence="4" id="KW-0413">Isomerase</keyword>
<dbReference type="SFLD" id="SFLDG00358">
    <property type="entry name" value="Main_(cytGST)"/>
    <property type="match status" value="1"/>
</dbReference>
<evidence type="ECO:0000259" key="3">
    <source>
        <dbReference type="PROSITE" id="PS50405"/>
    </source>
</evidence>
<organism evidence="4 5">
    <name type="scientific">Phascolomyces articulosus</name>
    <dbReference type="NCBI Taxonomy" id="60185"/>
    <lineage>
        <taxon>Eukaryota</taxon>
        <taxon>Fungi</taxon>
        <taxon>Fungi incertae sedis</taxon>
        <taxon>Mucoromycota</taxon>
        <taxon>Mucoromycotina</taxon>
        <taxon>Mucoromycetes</taxon>
        <taxon>Mucorales</taxon>
        <taxon>Lichtheimiaceae</taxon>
        <taxon>Phascolomyces</taxon>
    </lineage>
</organism>
<dbReference type="GO" id="GO:0004364">
    <property type="term" value="F:glutathione transferase activity"/>
    <property type="evidence" value="ECO:0007669"/>
    <property type="project" value="TreeGrafter"/>
</dbReference>
<dbReference type="InterPro" id="IPR005955">
    <property type="entry name" value="GST_Zeta"/>
</dbReference>
<dbReference type="PROSITE" id="PS50405">
    <property type="entry name" value="GST_CTER"/>
    <property type="match status" value="1"/>
</dbReference>
<dbReference type="PANTHER" id="PTHR42673">
    <property type="entry name" value="MALEYLACETOACETATE ISOMERASE"/>
    <property type="match status" value="1"/>
</dbReference>
<dbReference type="Gene3D" id="3.40.30.10">
    <property type="entry name" value="Glutaredoxin"/>
    <property type="match status" value="1"/>
</dbReference>
<evidence type="ECO:0000259" key="2">
    <source>
        <dbReference type="PROSITE" id="PS50404"/>
    </source>
</evidence>
<dbReference type="SFLD" id="SFLDS00019">
    <property type="entry name" value="Glutathione_Transferase_(cytos"/>
    <property type="match status" value="1"/>
</dbReference>
<keyword evidence="5" id="KW-1185">Reference proteome</keyword>
<dbReference type="PANTHER" id="PTHR42673:SF4">
    <property type="entry name" value="MALEYLACETOACETATE ISOMERASE"/>
    <property type="match status" value="1"/>
</dbReference>
<feature type="domain" description="GST C-terminal" evidence="3">
    <location>
        <begin position="91"/>
        <end position="221"/>
    </location>
</feature>
<sequence length="222" mass="25425">MSQHSTPILYGSCFSSAAFRVRLMLAWKNIEYENRFIDLQNKDQVADLAKVNPSKRIPTFITSEGKVLTQSMAILEYLEEKYPERPCLPADPIQRAITRELCNEIGCDIHPIQNTGLAMQLYDTRAEVVAWARKHIIKGFDALEAKLRSIREENYVPAESKYCVGDAVTMADFFLVPQFYNAILYEVPLAPYPIIGSIHYHLKSIQEFIDASPERQSDYVQE</sequence>
<reference evidence="4" key="2">
    <citation type="submission" date="2023-02" db="EMBL/GenBank/DDBJ databases">
        <authorList>
            <consortium name="DOE Joint Genome Institute"/>
            <person name="Mondo S.J."/>
            <person name="Chang Y."/>
            <person name="Wang Y."/>
            <person name="Ahrendt S."/>
            <person name="Andreopoulos W."/>
            <person name="Barry K."/>
            <person name="Beard J."/>
            <person name="Benny G.L."/>
            <person name="Blankenship S."/>
            <person name="Bonito G."/>
            <person name="Cuomo C."/>
            <person name="Desiro A."/>
            <person name="Gervers K.A."/>
            <person name="Hundley H."/>
            <person name="Kuo A."/>
            <person name="LaButti K."/>
            <person name="Lang B.F."/>
            <person name="Lipzen A."/>
            <person name="O'Donnell K."/>
            <person name="Pangilinan J."/>
            <person name="Reynolds N."/>
            <person name="Sandor L."/>
            <person name="Smith M.W."/>
            <person name="Tsang A."/>
            <person name="Grigoriev I.V."/>
            <person name="Stajich J.E."/>
            <person name="Spatafora J.W."/>
        </authorList>
    </citation>
    <scope>NUCLEOTIDE SEQUENCE</scope>
    <source>
        <strain evidence="4">RSA 2281</strain>
    </source>
</reference>
<dbReference type="InterPro" id="IPR034330">
    <property type="entry name" value="GST_Zeta_C"/>
</dbReference>
<dbReference type="Pfam" id="PF02798">
    <property type="entry name" value="GST_N"/>
    <property type="match status" value="1"/>
</dbReference>
<dbReference type="Proteomes" id="UP001209540">
    <property type="component" value="Unassembled WGS sequence"/>
</dbReference>
<dbReference type="EMBL" id="JAIXMP010000004">
    <property type="protein sequence ID" value="KAI9274470.1"/>
    <property type="molecule type" value="Genomic_DNA"/>
</dbReference>
<dbReference type="CDD" id="cd03191">
    <property type="entry name" value="GST_C_Zeta"/>
    <property type="match status" value="1"/>
</dbReference>
<gene>
    <name evidence="4" type="ORF">BDA99DRAFT_497596</name>
</gene>
<dbReference type="GO" id="GO:0006749">
    <property type="term" value="P:glutathione metabolic process"/>
    <property type="evidence" value="ECO:0007669"/>
    <property type="project" value="TreeGrafter"/>
</dbReference>
<reference evidence="4" key="1">
    <citation type="journal article" date="2022" name="IScience">
        <title>Evolution of zygomycete secretomes and the origins of terrestrial fungal ecologies.</title>
        <authorList>
            <person name="Chang Y."/>
            <person name="Wang Y."/>
            <person name="Mondo S."/>
            <person name="Ahrendt S."/>
            <person name="Andreopoulos W."/>
            <person name="Barry K."/>
            <person name="Beard J."/>
            <person name="Benny G.L."/>
            <person name="Blankenship S."/>
            <person name="Bonito G."/>
            <person name="Cuomo C."/>
            <person name="Desiro A."/>
            <person name="Gervers K.A."/>
            <person name="Hundley H."/>
            <person name="Kuo A."/>
            <person name="LaButti K."/>
            <person name="Lang B.F."/>
            <person name="Lipzen A."/>
            <person name="O'Donnell K."/>
            <person name="Pangilinan J."/>
            <person name="Reynolds N."/>
            <person name="Sandor L."/>
            <person name="Smith M.E."/>
            <person name="Tsang A."/>
            <person name="Grigoriev I.V."/>
            <person name="Stajich J.E."/>
            <person name="Spatafora J.W."/>
        </authorList>
    </citation>
    <scope>NUCLEOTIDE SEQUENCE</scope>
    <source>
        <strain evidence="4">RSA 2281</strain>
    </source>
</reference>
<dbReference type="Gene3D" id="1.20.1050.10">
    <property type="match status" value="1"/>
</dbReference>
<dbReference type="SUPFAM" id="SSF47616">
    <property type="entry name" value="GST C-terminal domain-like"/>
    <property type="match status" value="1"/>
</dbReference>
<dbReference type="SUPFAM" id="SSF52833">
    <property type="entry name" value="Thioredoxin-like"/>
    <property type="match status" value="1"/>
</dbReference>
<dbReference type="NCBIfam" id="TIGR01262">
    <property type="entry name" value="maiA"/>
    <property type="match status" value="1"/>
</dbReference>
<feature type="domain" description="GST N-terminal" evidence="2">
    <location>
        <begin position="5"/>
        <end position="86"/>
    </location>
</feature>
<dbReference type="GO" id="GO:0006559">
    <property type="term" value="P:L-phenylalanine catabolic process"/>
    <property type="evidence" value="ECO:0007669"/>
    <property type="project" value="TreeGrafter"/>
</dbReference>
<dbReference type="GO" id="GO:0016034">
    <property type="term" value="F:maleylacetoacetate isomerase activity"/>
    <property type="evidence" value="ECO:0007669"/>
    <property type="project" value="TreeGrafter"/>
</dbReference>
<comment type="similarity">
    <text evidence="1">Belongs to the GST superfamily. Zeta family.</text>
</comment>
<comment type="caution">
    <text evidence="4">The sequence shown here is derived from an EMBL/GenBank/DDBJ whole genome shotgun (WGS) entry which is preliminary data.</text>
</comment>
<dbReference type="InterPro" id="IPR010987">
    <property type="entry name" value="Glutathione-S-Trfase_C-like"/>
</dbReference>
<dbReference type="PROSITE" id="PS50404">
    <property type="entry name" value="GST_NTER"/>
    <property type="match status" value="1"/>
</dbReference>
<name>A0AAD5K8T7_9FUNG</name>
<dbReference type="InterPro" id="IPR036249">
    <property type="entry name" value="Thioredoxin-like_sf"/>
</dbReference>
<evidence type="ECO:0000256" key="1">
    <source>
        <dbReference type="ARBA" id="ARBA00010007"/>
    </source>
</evidence>
<dbReference type="GO" id="GO:0005737">
    <property type="term" value="C:cytoplasm"/>
    <property type="evidence" value="ECO:0007669"/>
    <property type="project" value="InterPro"/>
</dbReference>
<dbReference type="AlphaFoldDB" id="A0AAD5K8T7"/>
<proteinExistence type="inferred from homology"/>
<dbReference type="InterPro" id="IPR040079">
    <property type="entry name" value="Glutathione_S-Trfase"/>
</dbReference>